<evidence type="ECO:0000259" key="7">
    <source>
        <dbReference type="Pfam" id="PF14322"/>
    </source>
</evidence>
<evidence type="ECO:0008006" key="10">
    <source>
        <dbReference type="Google" id="ProtNLM"/>
    </source>
</evidence>
<feature type="domain" description="RagB/SusD" evidence="6">
    <location>
        <begin position="391"/>
        <end position="523"/>
    </location>
</feature>
<evidence type="ECO:0000256" key="4">
    <source>
        <dbReference type="ARBA" id="ARBA00023136"/>
    </source>
</evidence>
<dbReference type="GO" id="GO:0009279">
    <property type="term" value="C:cell outer membrane"/>
    <property type="evidence" value="ECO:0007669"/>
    <property type="project" value="UniProtKB-SubCell"/>
</dbReference>
<dbReference type="Pfam" id="PF07980">
    <property type="entry name" value="SusD_RagB"/>
    <property type="match status" value="1"/>
</dbReference>
<comment type="subcellular location">
    <subcellularLocation>
        <location evidence="1">Cell outer membrane</location>
    </subcellularLocation>
</comment>
<keyword evidence="9" id="KW-1185">Reference proteome</keyword>
<organism evidence="8 9">
    <name type="scientific">Mucilaginibacter polytrichastri</name>
    <dbReference type="NCBI Taxonomy" id="1302689"/>
    <lineage>
        <taxon>Bacteria</taxon>
        <taxon>Pseudomonadati</taxon>
        <taxon>Bacteroidota</taxon>
        <taxon>Sphingobacteriia</taxon>
        <taxon>Sphingobacteriales</taxon>
        <taxon>Sphingobacteriaceae</taxon>
        <taxon>Mucilaginibacter</taxon>
    </lineage>
</organism>
<dbReference type="Gene3D" id="1.25.40.390">
    <property type="match status" value="1"/>
</dbReference>
<evidence type="ECO:0000256" key="1">
    <source>
        <dbReference type="ARBA" id="ARBA00004442"/>
    </source>
</evidence>
<dbReference type="CDD" id="cd08977">
    <property type="entry name" value="SusD"/>
    <property type="match status" value="1"/>
</dbReference>
<dbReference type="Proteomes" id="UP000186720">
    <property type="component" value="Unassembled WGS sequence"/>
</dbReference>
<comment type="similarity">
    <text evidence="2">Belongs to the SusD family.</text>
</comment>
<evidence type="ECO:0000256" key="5">
    <source>
        <dbReference type="ARBA" id="ARBA00023237"/>
    </source>
</evidence>
<dbReference type="STRING" id="1302689.RG47T_3777"/>
<dbReference type="AlphaFoldDB" id="A0A1Q6A2U5"/>
<keyword evidence="4" id="KW-0472">Membrane</keyword>
<keyword evidence="3" id="KW-0732">Signal</keyword>
<evidence type="ECO:0000256" key="3">
    <source>
        <dbReference type="ARBA" id="ARBA00022729"/>
    </source>
</evidence>
<name>A0A1Q6A2U5_9SPHI</name>
<feature type="domain" description="SusD-like N-terminal" evidence="7">
    <location>
        <begin position="37"/>
        <end position="243"/>
    </location>
</feature>
<evidence type="ECO:0000313" key="9">
    <source>
        <dbReference type="Proteomes" id="UP000186720"/>
    </source>
</evidence>
<keyword evidence="5" id="KW-0998">Cell outer membrane</keyword>
<gene>
    <name evidence="8" type="ORF">RG47T_3777</name>
</gene>
<proteinExistence type="inferred from homology"/>
<dbReference type="InterPro" id="IPR012944">
    <property type="entry name" value="SusD_RagB_dom"/>
</dbReference>
<comment type="caution">
    <text evidence="8">The sequence shown here is derived from an EMBL/GenBank/DDBJ whole genome shotgun (WGS) entry which is preliminary data.</text>
</comment>
<dbReference type="EMBL" id="MPPL01000001">
    <property type="protein sequence ID" value="OKS88311.1"/>
    <property type="molecule type" value="Genomic_DNA"/>
</dbReference>
<dbReference type="SUPFAM" id="SSF48452">
    <property type="entry name" value="TPR-like"/>
    <property type="match status" value="1"/>
</dbReference>
<evidence type="ECO:0000256" key="2">
    <source>
        <dbReference type="ARBA" id="ARBA00006275"/>
    </source>
</evidence>
<accession>A0A1Q6A2U5</accession>
<dbReference type="InterPro" id="IPR011990">
    <property type="entry name" value="TPR-like_helical_dom_sf"/>
</dbReference>
<reference evidence="8 9" key="1">
    <citation type="submission" date="2016-11" db="EMBL/GenBank/DDBJ databases">
        <title>Whole Genome Sequencing of Mucilaginibacter polytrichastri RG4-7(T) isolated from the moss sample.</title>
        <authorList>
            <person name="Li Y."/>
        </authorList>
    </citation>
    <scope>NUCLEOTIDE SEQUENCE [LARGE SCALE GENOMIC DNA]</scope>
    <source>
        <strain evidence="8 9">RG4-7</strain>
    </source>
</reference>
<sequence>MFNSNIKYMKKIFNIKYIILATVFSTVAITINACKNYLDVAPQGQITQAQIITDPVQASNLVTGIYNVFYNGGFDPDIESLQYVFMTDVASDDADKGSSPTDSGDGLQIDNLTTTPSNGTINLVWTGYYQGIARANQALGVLQNAQFDATTKNKLMGESRFLRAWFYFNMVRFFGGVPLLDRVPTAAEANQDQFQTRAAVADVYKLITGDLDFAVANLPEKGATDVGRATKGAAEALEAKVYLYLKDYQKAYDLSEAVITGGKYSLVKDYSLIWRENAVNGDGGINNSESIFEIQAGINQDCSSGVNLYVVSQGPRAGGKFGWSDLGFGFNNPSASLVNDYEATDARKNGTIIFIKPGGTVLFDGFRIPGPDSVQNSTYSYKAYHSRTLERNCSGNTDHLPKQLRLIRLGEVLLINAEAAFQLGKTGDAITDIGMLRTRAGLVATPPAGISLASIWHEHRIEMAEEHDRFFDLVRQDAVQPGRAAAAFAADGGKAWKATNALFPIPQQQIDLSGGRLKQNPGY</sequence>
<dbReference type="Pfam" id="PF14322">
    <property type="entry name" value="SusD-like_3"/>
    <property type="match status" value="1"/>
</dbReference>
<evidence type="ECO:0000259" key="6">
    <source>
        <dbReference type="Pfam" id="PF07980"/>
    </source>
</evidence>
<dbReference type="InterPro" id="IPR033985">
    <property type="entry name" value="SusD-like_N"/>
</dbReference>
<protein>
    <recommendedName>
        <fullName evidence="10">RagB/SusD domain-containing protein</fullName>
    </recommendedName>
</protein>
<evidence type="ECO:0000313" key="8">
    <source>
        <dbReference type="EMBL" id="OKS88311.1"/>
    </source>
</evidence>